<keyword evidence="2" id="KW-0802">TPR repeat</keyword>
<dbReference type="Proteomes" id="UP001431783">
    <property type="component" value="Unassembled WGS sequence"/>
</dbReference>
<gene>
    <name evidence="3" type="ORF">WA026_013350</name>
</gene>
<evidence type="ECO:0000313" key="3">
    <source>
        <dbReference type="EMBL" id="KAK9891017.1"/>
    </source>
</evidence>
<dbReference type="GO" id="GO:0055087">
    <property type="term" value="C:Ski complex"/>
    <property type="evidence" value="ECO:0007669"/>
    <property type="project" value="InterPro"/>
</dbReference>
<comment type="caution">
    <text evidence="3">The sequence shown here is derived from an EMBL/GenBank/DDBJ whole genome shotgun (WGS) entry which is preliminary data.</text>
</comment>
<keyword evidence="4" id="KW-1185">Reference proteome</keyword>
<dbReference type="InterPro" id="IPR039226">
    <property type="entry name" value="Ski3/TTC37"/>
</dbReference>
<organism evidence="3 4">
    <name type="scientific">Henosepilachna vigintioctopunctata</name>
    <dbReference type="NCBI Taxonomy" id="420089"/>
    <lineage>
        <taxon>Eukaryota</taxon>
        <taxon>Metazoa</taxon>
        <taxon>Ecdysozoa</taxon>
        <taxon>Arthropoda</taxon>
        <taxon>Hexapoda</taxon>
        <taxon>Insecta</taxon>
        <taxon>Pterygota</taxon>
        <taxon>Neoptera</taxon>
        <taxon>Endopterygota</taxon>
        <taxon>Coleoptera</taxon>
        <taxon>Polyphaga</taxon>
        <taxon>Cucujiformia</taxon>
        <taxon>Coccinelloidea</taxon>
        <taxon>Coccinellidae</taxon>
        <taxon>Epilachninae</taxon>
        <taxon>Epilachnini</taxon>
        <taxon>Henosepilachna</taxon>
    </lineage>
</organism>
<dbReference type="GO" id="GO:0006401">
    <property type="term" value="P:RNA catabolic process"/>
    <property type="evidence" value="ECO:0007669"/>
    <property type="project" value="InterPro"/>
</dbReference>
<dbReference type="PANTHER" id="PTHR15704">
    <property type="entry name" value="SUPERKILLER 3 PROTEIN-RELATED"/>
    <property type="match status" value="1"/>
</dbReference>
<evidence type="ECO:0000256" key="1">
    <source>
        <dbReference type="ARBA" id="ARBA00022737"/>
    </source>
</evidence>
<reference evidence="3 4" key="1">
    <citation type="submission" date="2023-03" db="EMBL/GenBank/DDBJ databases">
        <title>Genome insight into feeding habits of ladybird beetles.</title>
        <authorList>
            <person name="Li H.-S."/>
            <person name="Huang Y.-H."/>
            <person name="Pang H."/>
        </authorList>
    </citation>
    <scope>NUCLEOTIDE SEQUENCE [LARGE SCALE GENOMIC DNA]</scope>
    <source>
        <strain evidence="3">SYSU_2023b</strain>
        <tissue evidence="3">Whole body</tissue>
    </source>
</reference>
<protein>
    <submittedName>
        <fullName evidence="3">Uncharacterized protein</fullName>
    </submittedName>
</protein>
<keyword evidence="1" id="KW-0677">Repeat</keyword>
<dbReference type="AlphaFoldDB" id="A0AAW1VG01"/>
<sequence>MDIKAQLKKAREAINKKDYKKAVDICKDVLNEDKNNYIALVFLGLSIQETIPNNARTRETEKAFRKAIEIDSDNLLAWNGLANYFEKFDTAEAKLELIKIYAFIIGKETNEKKVIDYCEKLCALYKYTNVEDICRVIYNKVETGNLSETALACSRSSLASILKETNELSQDILVVYEDVLSHLISNTMTVTPDYYSQYLLVLYRLRKLDLLVNHTLQMYKMYPEDITSMNWICKMYNELCIENKVSFISSFTNIEEVYEKLLLLEPQNTMGLFTKALCDVKNENFLDAKKYLRNIVAVRSGLIHAWVLLTRVNLSLHCYNDASESAMFVCKLMQSPKCTFDDTLKLEVHKLYLEALSRSPEIADWENAIDHYLTLDEKYKPDCLPYYIRANINSDNITEAEKWIKCLEDSTQSNSDLIGNFMAQLLRKQQKHKEAFGCFTKRKNPKFRMVS</sequence>
<dbReference type="InterPro" id="IPR011990">
    <property type="entry name" value="TPR-like_helical_dom_sf"/>
</dbReference>
<dbReference type="Gene3D" id="1.25.40.10">
    <property type="entry name" value="Tetratricopeptide repeat domain"/>
    <property type="match status" value="2"/>
</dbReference>
<evidence type="ECO:0000313" key="4">
    <source>
        <dbReference type="Proteomes" id="UP001431783"/>
    </source>
</evidence>
<dbReference type="PANTHER" id="PTHR15704:SF7">
    <property type="entry name" value="SUPERKILLER COMPLEX PROTEIN 3"/>
    <property type="match status" value="1"/>
</dbReference>
<proteinExistence type="predicted"/>
<evidence type="ECO:0000256" key="2">
    <source>
        <dbReference type="ARBA" id="ARBA00022803"/>
    </source>
</evidence>
<name>A0AAW1VG01_9CUCU</name>
<accession>A0AAW1VG01</accession>
<dbReference type="EMBL" id="JARQZJ010000127">
    <property type="protein sequence ID" value="KAK9891017.1"/>
    <property type="molecule type" value="Genomic_DNA"/>
</dbReference>
<dbReference type="SUPFAM" id="SSF48452">
    <property type="entry name" value="TPR-like"/>
    <property type="match status" value="2"/>
</dbReference>